<keyword evidence="1" id="KW-0175">Coiled coil</keyword>
<dbReference type="PROSITE" id="PS51782">
    <property type="entry name" value="LYSM"/>
    <property type="match status" value="1"/>
</dbReference>
<proteinExistence type="predicted"/>
<accession>A0A7L5AH05</accession>
<evidence type="ECO:0000313" key="3">
    <source>
        <dbReference type="EMBL" id="QHO69853.1"/>
    </source>
</evidence>
<sequence length="1938" mass="206949">MAEYLTLGPLREFVPLIPGAEQFLAGVDQHDLSVMDRVHVRDLRVAADPAGRQVISLALAVEGETVIGVPQIPIVSVLLAVSEPGFTSLRGRLTLGSGGTLQLYDLRLAIRLNQPLLRRYDLERKVVLEEAFTAQADATLTFFDDQVLRIDLYNYTIPPFMVGETGLVMALENCQLDLGDTFANGAIHELLGGATFHGVYAEKALLLWLPQFHRRASAEAGLRLELTHIAVDADGISFEFDHSWNVAIANGEILPASELRGTLFEGALSVALARATGRVVQNVPESIEAEAVMRLPLVSGLLKTTFSLEIAPDATFLTTALVETHPSGPLQIDLGSAGERITMTHLRLLGELREAGFGAEGQAGFEVRLPGLNLNVDEVEVRLECTSSGTDFSFQLRGLNLGPLGQMDDAELRVVTRVKGDGATQLEDFYLAARYTWSDLSARLGLASLPPQFPLPPDDATVVATIRWRAGALSLRFAANVDDPTPLWRFLPPEFRPPVRNLVVAFNAAFADAATFQAQAAGNPFPGRISASLEAQLPAAVRNLPGGLVVFDGGTSAEEWMKLTLEAGLQNPQTGANEPYMNLILENPIDVGLNFPFLPTTEPAIALSLDLFKLDVAAGGGGNGALEISGRFVLRPPQLPAGTPSAVPIEALFTHLRQFVLSGDVSVVIHFAGSKTAAELVGTFDDADLRFGILEMLGALAAQSAEPPGSGLDVEVGFGLKRIALKAGTIDPALPGGLRFDLVTDLFAAGVAQEVALGFSEQEIRLGIQDLRIPLAVPQFPLTKAEVDALRTDADWIAFFHALEAQITGLGEPRTSAERRALTELGMRKALLGAIGAIRERLGSDGAKDAYRTYTGEVCGVLNAMTSPFNTPNPTYLVIRTASFVLPLDNPSDLALEGTAGFSGDFDADPDHPLHWLAGIELGLGISPETVYFAFESDQPIPLPDLGRYAGGSVEIGKLLIGYGYTMNSLAFAFDGRLVLPPRFVEDLDTSDEIGFGIRPPRFTALSVKLDLIPVTLGAITFPAPMLRFDLDMRAPGSSGLASALGCIPTNDGLQLIAKGIYHDQLRRIAFSPLFTILPIPNVHLAAALDIGNARLGMTLVADDLLWMAGIMSSGTPIPIPFLADPSAPYFENLCVNMRVAGFGINFNLQRPFPSANPMIVFEVLGLLSDPLLELNPHGALASLLRVSLTDAVVRAPEWARQLFPALEGVVDKPLNVTLNLGDVISFFQQVLPLVEAAGQAADDLTRNAQALLDRLKRLDLQPDFAALMHLLPPELRKFRTHGAFAGFEARVVLLLITPEEAQAAFRARTQGPQPVAAQPLLAPDPARPLSLPPLDNARTLNGNIPAKGTRVAAEAGAEELLTGREFKSFTEGDLDALPPVPQGAAGVFAGAYVKVFAGQRFRFVGYLFDDGSFAFVSGLSTEPLRLSVLGIETQLPLRATARMELAGRSRRGSVTANLKAEGTADWRPLGGAILRVTLGNIPHVVAAGETVESIAAQYAADPVELRRINGITSGAGIAAGRQLTLSPARLQLHSDGKFALAGNARIALFNGAAEIRGWADVSQAHAFAGGTLRYEVGNHNGGPALRLGLACEGRIGPGPAFALAGNGSLDIMGQPFVGVRGLVTQDSAEFEATLDSKDWLIPGSRLKLAMRGSIDLSRRLSPAFDLAGTGSIKAGRAEVRGTGGIRKKRNGQLTANMEGELLWGNRPWLGGKVSLRPSGVAVSGHTRFALSLTPSQLPGGINVAGLYLEVDLRVEAKLDASALLARAALHGSWALGARLASATRQVLPLAMQEIDFELNTAQLSRSLVDVSGFKLLPFNLDTPDSVQIPIPTLQAVAGAPRLQVGTIDRGQLGVNDAVRISPWFTIESTPLVPSLNFDAIRRADRTIDEPLAYTMVAGSEVLDLPLNSSFTVWLEWEDGELRLAIHRPGRQPKKFAI</sequence>
<dbReference type="SMART" id="SM00257">
    <property type="entry name" value="LysM"/>
    <property type="match status" value="1"/>
</dbReference>
<dbReference type="CDD" id="cd00118">
    <property type="entry name" value="LysM"/>
    <property type="match status" value="1"/>
</dbReference>
<dbReference type="InterPro" id="IPR036779">
    <property type="entry name" value="LysM_dom_sf"/>
</dbReference>
<dbReference type="Pfam" id="PF01476">
    <property type="entry name" value="LysM"/>
    <property type="match status" value="1"/>
</dbReference>
<dbReference type="Proteomes" id="UP000464507">
    <property type="component" value="Chromosome"/>
</dbReference>
<feature type="coiled-coil region" evidence="1">
    <location>
        <begin position="1235"/>
        <end position="1262"/>
    </location>
</feature>
<reference evidence="3 4" key="1">
    <citation type="submission" date="2016-09" db="EMBL/GenBank/DDBJ databases">
        <title>Complete genome sequence of microbes from the polar regions.</title>
        <authorList>
            <person name="Liao L."/>
            <person name="Chen B."/>
        </authorList>
    </citation>
    <scope>NUCLEOTIDE SEQUENCE [LARGE SCALE GENOMIC DNA]</scope>
    <source>
        <strain evidence="3 4">ZS314</strain>
    </source>
</reference>
<feature type="domain" description="LysM" evidence="2">
    <location>
        <begin position="1482"/>
        <end position="1526"/>
    </location>
</feature>
<dbReference type="EMBL" id="CP017146">
    <property type="protein sequence ID" value="QHO69853.1"/>
    <property type="molecule type" value="Genomic_DNA"/>
</dbReference>
<dbReference type="RefSeq" id="WP_161886228.1">
    <property type="nucleotide sequence ID" value="NZ_CP017146.1"/>
</dbReference>
<dbReference type="InterPro" id="IPR018392">
    <property type="entry name" value="LysM"/>
</dbReference>
<dbReference type="Gene3D" id="3.10.350.10">
    <property type="entry name" value="LysM domain"/>
    <property type="match status" value="1"/>
</dbReference>
<dbReference type="KEGG" id="mant:BHD05_09575"/>
<name>A0A7L5AH05_9MICO</name>
<keyword evidence="4" id="KW-1185">Reference proteome</keyword>
<protein>
    <recommendedName>
        <fullName evidence="2">LysM domain-containing protein</fullName>
    </recommendedName>
</protein>
<gene>
    <name evidence="3" type="ORF">BHD05_09575</name>
</gene>
<evidence type="ECO:0000259" key="2">
    <source>
        <dbReference type="PROSITE" id="PS51782"/>
    </source>
</evidence>
<organism evidence="3 4">
    <name type="scientific">Marisediminicola antarctica</name>
    <dbReference type="NCBI Taxonomy" id="674079"/>
    <lineage>
        <taxon>Bacteria</taxon>
        <taxon>Bacillati</taxon>
        <taxon>Actinomycetota</taxon>
        <taxon>Actinomycetes</taxon>
        <taxon>Micrococcales</taxon>
        <taxon>Microbacteriaceae</taxon>
        <taxon>Marisediminicola</taxon>
    </lineage>
</organism>
<evidence type="ECO:0000256" key="1">
    <source>
        <dbReference type="SAM" id="Coils"/>
    </source>
</evidence>
<dbReference type="OrthoDB" id="5244690at2"/>
<evidence type="ECO:0000313" key="4">
    <source>
        <dbReference type="Proteomes" id="UP000464507"/>
    </source>
</evidence>